<feature type="region of interest" description="Disordered" evidence="1">
    <location>
        <begin position="1"/>
        <end position="85"/>
    </location>
</feature>
<accession>A0A0F4Z7J9</accession>
<dbReference type="Proteomes" id="UP000033483">
    <property type="component" value="Unassembled WGS sequence"/>
</dbReference>
<feature type="compositionally biased region" description="Basic residues" evidence="1">
    <location>
        <begin position="130"/>
        <end position="144"/>
    </location>
</feature>
<evidence type="ECO:0000313" key="3">
    <source>
        <dbReference type="Proteomes" id="UP000033483"/>
    </source>
</evidence>
<feature type="region of interest" description="Disordered" evidence="1">
    <location>
        <begin position="123"/>
        <end position="172"/>
    </location>
</feature>
<dbReference type="AlphaFoldDB" id="A0A0F4Z7J9"/>
<feature type="compositionally biased region" description="Acidic residues" evidence="1">
    <location>
        <begin position="161"/>
        <end position="172"/>
    </location>
</feature>
<feature type="compositionally biased region" description="Basic and acidic residues" evidence="1">
    <location>
        <begin position="145"/>
        <end position="160"/>
    </location>
</feature>
<protein>
    <submittedName>
        <fullName evidence="2">Uncharacterized protein</fullName>
    </submittedName>
</protein>
<gene>
    <name evidence="2" type="ORF">TD95_003738</name>
</gene>
<dbReference type="EMBL" id="LAEV01002191">
    <property type="protein sequence ID" value="KKA26477.1"/>
    <property type="molecule type" value="Genomic_DNA"/>
</dbReference>
<keyword evidence="3" id="KW-1185">Reference proteome</keyword>
<organism evidence="2 3">
    <name type="scientific">Thielaviopsis punctulata</name>
    <dbReference type="NCBI Taxonomy" id="72032"/>
    <lineage>
        <taxon>Eukaryota</taxon>
        <taxon>Fungi</taxon>
        <taxon>Dikarya</taxon>
        <taxon>Ascomycota</taxon>
        <taxon>Pezizomycotina</taxon>
        <taxon>Sordariomycetes</taxon>
        <taxon>Hypocreomycetidae</taxon>
        <taxon>Microascales</taxon>
        <taxon>Ceratocystidaceae</taxon>
        <taxon>Thielaviopsis</taxon>
    </lineage>
</organism>
<evidence type="ECO:0000313" key="2">
    <source>
        <dbReference type="EMBL" id="KKA26477.1"/>
    </source>
</evidence>
<evidence type="ECO:0000256" key="1">
    <source>
        <dbReference type="SAM" id="MobiDB-lite"/>
    </source>
</evidence>
<name>A0A0F4Z7J9_9PEZI</name>
<comment type="caution">
    <text evidence="2">The sequence shown here is derived from an EMBL/GenBank/DDBJ whole genome shotgun (WGS) entry which is preliminary data.</text>
</comment>
<dbReference type="OrthoDB" id="4771937at2759"/>
<proteinExistence type="predicted"/>
<feature type="compositionally biased region" description="Basic and acidic residues" evidence="1">
    <location>
        <begin position="9"/>
        <end position="19"/>
    </location>
</feature>
<feature type="compositionally biased region" description="Basic and acidic residues" evidence="1">
    <location>
        <begin position="69"/>
        <end position="85"/>
    </location>
</feature>
<reference evidence="2 3" key="1">
    <citation type="submission" date="2015-03" db="EMBL/GenBank/DDBJ databases">
        <authorList>
            <person name="Radwan O."/>
            <person name="Al-Naeli F.A."/>
            <person name="Rendon G.A."/>
            <person name="Fields C."/>
        </authorList>
    </citation>
    <scope>NUCLEOTIDE SEQUENCE [LARGE SCALE GENOMIC DNA]</scope>
    <source>
        <strain evidence="2">CR-DP1</strain>
    </source>
</reference>
<sequence>MGRNTAVEPTKKDKKDKTMGKPRARSPSVDSSRSQDAERGSPARPGTSGTENLLMMTRREAATQLKRAARAETEYVTRKRADRGRVSLSEAKSHYGQAFHHLGQGIKKTFIGIKSVRYIFGEKKSTIQQKRSKKQAKKAARQRKKLEEKLARQENLAADHEENDDENEEEEH</sequence>